<dbReference type="Pfam" id="PF00005">
    <property type="entry name" value="ABC_tran"/>
    <property type="match status" value="1"/>
</dbReference>
<evidence type="ECO:0000256" key="4">
    <source>
        <dbReference type="ARBA" id="ARBA00038388"/>
    </source>
</evidence>
<dbReference type="Gene3D" id="3.40.50.300">
    <property type="entry name" value="P-loop containing nucleotide triphosphate hydrolases"/>
    <property type="match status" value="1"/>
</dbReference>
<protein>
    <submittedName>
        <fullName evidence="6">Macrolide ABC transporter ATP-binding protein</fullName>
    </submittedName>
</protein>
<accession>A0A2U2B9C6</accession>
<evidence type="ECO:0000256" key="1">
    <source>
        <dbReference type="ARBA" id="ARBA00022448"/>
    </source>
</evidence>
<feature type="domain" description="ABC transporter" evidence="5">
    <location>
        <begin position="4"/>
        <end position="233"/>
    </location>
</feature>
<dbReference type="GO" id="GO:0022857">
    <property type="term" value="F:transmembrane transporter activity"/>
    <property type="evidence" value="ECO:0007669"/>
    <property type="project" value="TreeGrafter"/>
</dbReference>
<dbReference type="InterPro" id="IPR017911">
    <property type="entry name" value="MacB-like_ATP-bd"/>
</dbReference>
<evidence type="ECO:0000313" key="6">
    <source>
        <dbReference type="EMBL" id="PWD99679.1"/>
    </source>
</evidence>
<proteinExistence type="inferred from homology"/>
<dbReference type="Proteomes" id="UP000244956">
    <property type="component" value="Unassembled WGS sequence"/>
</dbReference>
<dbReference type="PROSITE" id="PS50893">
    <property type="entry name" value="ABC_TRANSPORTER_2"/>
    <property type="match status" value="1"/>
</dbReference>
<dbReference type="InterPro" id="IPR003593">
    <property type="entry name" value="AAA+_ATPase"/>
</dbReference>
<keyword evidence="3 6" id="KW-0067">ATP-binding</keyword>
<comment type="similarity">
    <text evidence="4">Belongs to the ABC transporter superfamily. Macrolide exporter (TC 3.A.1.122) family.</text>
</comment>
<reference evidence="6 7" key="1">
    <citation type="submission" date="2018-05" db="EMBL/GenBank/DDBJ databases">
        <title>Marinilabilia rubrum sp. nov., isolated from saltern sediment.</title>
        <authorList>
            <person name="Zhang R."/>
        </authorList>
    </citation>
    <scope>NUCLEOTIDE SEQUENCE [LARGE SCALE GENOMIC DNA]</scope>
    <source>
        <strain evidence="6 7">WTE16</strain>
    </source>
</reference>
<organism evidence="6 7">
    <name type="scientific">Marinilabilia rubra</name>
    <dbReference type="NCBI Taxonomy" id="2162893"/>
    <lineage>
        <taxon>Bacteria</taxon>
        <taxon>Pseudomonadati</taxon>
        <taxon>Bacteroidota</taxon>
        <taxon>Bacteroidia</taxon>
        <taxon>Marinilabiliales</taxon>
        <taxon>Marinilabiliaceae</taxon>
        <taxon>Marinilabilia</taxon>
    </lineage>
</organism>
<dbReference type="GO" id="GO:0016887">
    <property type="term" value="F:ATP hydrolysis activity"/>
    <property type="evidence" value="ECO:0007669"/>
    <property type="project" value="InterPro"/>
</dbReference>
<dbReference type="FunFam" id="3.40.50.300:FF:000032">
    <property type="entry name" value="Export ABC transporter ATP-binding protein"/>
    <property type="match status" value="1"/>
</dbReference>
<gene>
    <name evidence="6" type="ORF">DDZ16_09550</name>
</gene>
<comment type="caution">
    <text evidence="6">The sequence shown here is derived from an EMBL/GenBank/DDBJ whole genome shotgun (WGS) entry which is preliminary data.</text>
</comment>
<dbReference type="InterPro" id="IPR017871">
    <property type="entry name" value="ABC_transporter-like_CS"/>
</dbReference>
<dbReference type="CDD" id="cd03255">
    <property type="entry name" value="ABC_MJ0796_LolCDE_FtsE"/>
    <property type="match status" value="1"/>
</dbReference>
<dbReference type="GO" id="GO:0098796">
    <property type="term" value="C:membrane protein complex"/>
    <property type="evidence" value="ECO:0007669"/>
    <property type="project" value="UniProtKB-ARBA"/>
</dbReference>
<keyword evidence="1" id="KW-0813">Transport</keyword>
<dbReference type="PROSITE" id="PS00211">
    <property type="entry name" value="ABC_TRANSPORTER_1"/>
    <property type="match status" value="1"/>
</dbReference>
<dbReference type="PANTHER" id="PTHR24220:SF86">
    <property type="entry name" value="ABC TRANSPORTER ABCH.1"/>
    <property type="match status" value="1"/>
</dbReference>
<sequence>MSIITIKDLYKTYNSSQVPVHALNGVDLSFEEGEFAAIVGPSGSGKTTLLNIIGGLDDPNRGQIIIDGTEVNKLSKSEKIDFRLHHIGFIFQAYNLIPVLTARENIEFILELQGVPKGKRRKRSTELLQAVGIPEKADIRPRQLSGGQQQRIAVARALASRPRFILADEPTANLDSASAENLLSIMEDLNEKEKTTFIFSTHDSRVVNMARRVVMLEDGKIKSDETTQQEAFSE</sequence>
<keyword evidence="7" id="KW-1185">Reference proteome</keyword>
<evidence type="ECO:0000256" key="3">
    <source>
        <dbReference type="ARBA" id="ARBA00022840"/>
    </source>
</evidence>
<dbReference type="SMART" id="SM00382">
    <property type="entry name" value="AAA"/>
    <property type="match status" value="1"/>
</dbReference>
<evidence type="ECO:0000313" key="7">
    <source>
        <dbReference type="Proteomes" id="UP000244956"/>
    </source>
</evidence>
<dbReference type="RefSeq" id="WP_109264218.1">
    <property type="nucleotide sequence ID" value="NZ_QEWP01000006.1"/>
</dbReference>
<dbReference type="OrthoDB" id="9802264at2"/>
<dbReference type="PANTHER" id="PTHR24220">
    <property type="entry name" value="IMPORT ATP-BINDING PROTEIN"/>
    <property type="match status" value="1"/>
</dbReference>
<name>A0A2U2B9C6_9BACT</name>
<dbReference type="InterPro" id="IPR003439">
    <property type="entry name" value="ABC_transporter-like_ATP-bd"/>
</dbReference>
<keyword evidence="2" id="KW-0547">Nucleotide-binding</keyword>
<dbReference type="EMBL" id="QEWP01000006">
    <property type="protein sequence ID" value="PWD99679.1"/>
    <property type="molecule type" value="Genomic_DNA"/>
</dbReference>
<evidence type="ECO:0000256" key="2">
    <source>
        <dbReference type="ARBA" id="ARBA00022741"/>
    </source>
</evidence>
<dbReference type="AlphaFoldDB" id="A0A2U2B9C6"/>
<dbReference type="GO" id="GO:0005524">
    <property type="term" value="F:ATP binding"/>
    <property type="evidence" value="ECO:0007669"/>
    <property type="project" value="UniProtKB-KW"/>
</dbReference>
<dbReference type="SUPFAM" id="SSF52540">
    <property type="entry name" value="P-loop containing nucleoside triphosphate hydrolases"/>
    <property type="match status" value="1"/>
</dbReference>
<dbReference type="GO" id="GO:0005886">
    <property type="term" value="C:plasma membrane"/>
    <property type="evidence" value="ECO:0007669"/>
    <property type="project" value="TreeGrafter"/>
</dbReference>
<dbReference type="InterPro" id="IPR027417">
    <property type="entry name" value="P-loop_NTPase"/>
</dbReference>
<dbReference type="InterPro" id="IPR015854">
    <property type="entry name" value="ABC_transpr_LolD-like"/>
</dbReference>
<evidence type="ECO:0000259" key="5">
    <source>
        <dbReference type="PROSITE" id="PS50893"/>
    </source>
</evidence>